<dbReference type="SUPFAM" id="SSF54001">
    <property type="entry name" value="Cysteine proteinases"/>
    <property type="match status" value="1"/>
</dbReference>
<name>A0A5C3MCF6_9AGAR</name>
<organism evidence="12 13">
    <name type="scientific">Crucibulum laeve</name>
    <dbReference type="NCBI Taxonomy" id="68775"/>
    <lineage>
        <taxon>Eukaryota</taxon>
        <taxon>Fungi</taxon>
        <taxon>Dikarya</taxon>
        <taxon>Basidiomycota</taxon>
        <taxon>Agaricomycotina</taxon>
        <taxon>Agaricomycetes</taxon>
        <taxon>Agaricomycetidae</taxon>
        <taxon>Agaricales</taxon>
        <taxon>Agaricineae</taxon>
        <taxon>Nidulariaceae</taxon>
        <taxon>Crucibulum</taxon>
    </lineage>
</organism>
<dbReference type="Proteomes" id="UP000308652">
    <property type="component" value="Unassembled WGS sequence"/>
</dbReference>
<evidence type="ECO:0000256" key="10">
    <source>
        <dbReference type="SAM" id="MobiDB-lite"/>
    </source>
</evidence>
<dbReference type="EC" id="3.4.19.12" evidence="9"/>
<dbReference type="STRING" id="68775.A0A5C3MCF6"/>
<keyword evidence="6 9" id="KW-0378">Hydrolase</keyword>
<evidence type="ECO:0000256" key="8">
    <source>
        <dbReference type="ARBA" id="ARBA00022833"/>
    </source>
</evidence>
<evidence type="ECO:0000256" key="5">
    <source>
        <dbReference type="ARBA" id="ARBA00022786"/>
    </source>
</evidence>
<dbReference type="Pfam" id="PF24560">
    <property type="entry name" value="zf-C2H2_OTU1_C"/>
    <property type="match status" value="1"/>
</dbReference>
<evidence type="ECO:0000256" key="6">
    <source>
        <dbReference type="ARBA" id="ARBA00022801"/>
    </source>
</evidence>
<dbReference type="Gene3D" id="3.10.20.90">
    <property type="entry name" value="Phosphatidylinositol 3-kinase Catalytic Subunit, Chain A, domain 1"/>
    <property type="match status" value="1"/>
</dbReference>
<evidence type="ECO:0000313" key="13">
    <source>
        <dbReference type="Proteomes" id="UP000308652"/>
    </source>
</evidence>
<evidence type="ECO:0000256" key="3">
    <source>
        <dbReference type="ARBA" id="ARBA00022723"/>
    </source>
</evidence>
<dbReference type="InterPro" id="IPR057766">
    <property type="entry name" value="Znf-C2H2_OTU1-like_C"/>
</dbReference>
<keyword evidence="13" id="KW-1185">Reference proteome</keyword>
<protein>
    <recommendedName>
        <fullName evidence="9">Ubiquitin thioesterase OTU</fullName>
        <ecNumber evidence="9">3.4.19.12</ecNumber>
    </recommendedName>
</protein>
<evidence type="ECO:0000256" key="2">
    <source>
        <dbReference type="ARBA" id="ARBA00022670"/>
    </source>
</evidence>
<comment type="catalytic activity">
    <reaction evidence="1 9">
        <text>Thiol-dependent hydrolysis of ester, thioester, amide, peptide and isopeptide bonds formed by the C-terminal Gly of ubiquitin (a 76-residue protein attached to proteins as an intracellular targeting signal).</text>
        <dbReference type="EC" id="3.4.19.12"/>
    </reaction>
</comment>
<dbReference type="PANTHER" id="PTHR13312">
    <property type="entry name" value="HIV-INDUCED PROTEIN-7-LIKE PROTEASE"/>
    <property type="match status" value="1"/>
</dbReference>
<keyword evidence="7 9" id="KW-0788">Thiol protease</keyword>
<dbReference type="PROSITE" id="PS00028">
    <property type="entry name" value="ZINC_FINGER_C2H2_1"/>
    <property type="match status" value="1"/>
</dbReference>
<comment type="subcellular location">
    <subcellularLocation>
        <location evidence="9">Cytoplasm</location>
    </subcellularLocation>
</comment>
<dbReference type="Gene3D" id="3.90.70.80">
    <property type="match status" value="1"/>
</dbReference>
<dbReference type="CDD" id="cd17059">
    <property type="entry name" value="Ubl_OTU1"/>
    <property type="match status" value="1"/>
</dbReference>
<evidence type="ECO:0000256" key="1">
    <source>
        <dbReference type="ARBA" id="ARBA00000707"/>
    </source>
</evidence>
<gene>
    <name evidence="12" type="ORF">BDQ12DRAFT_676196</name>
</gene>
<dbReference type="OrthoDB" id="65596at2759"/>
<feature type="compositionally biased region" description="Polar residues" evidence="10">
    <location>
        <begin position="104"/>
        <end position="123"/>
    </location>
</feature>
<dbReference type="InterPro" id="IPR048857">
    <property type="entry name" value="OTU1_Ubl"/>
</dbReference>
<dbReference type="GO" id="GO:0030968">
    <property type="term" value="P:endoplasmic reticulum unfolded protein response"/>
    <property type="evidence" value="ECO:0007669"/>
    <property type="project" value="TreeGrafter"/>
</dbReference>
<dbReference type="CDD" id="cd22745">
    <property type="entry name" value="OTU_OTU1"/>
    <property type="match status" value="1"/>
</dbReference>
<dbReference type="GO" id="GO:0036503">
    <property type="term" value="P:ERAD pathway"/>
    <property type="evidence" value="ECO:0007669"/>
    <property type="project" value="TreeGrafter"/>
</dbReference>
<keyword evidence="8" id="KW-0862">Zinc</keyword>
<proteinExistence type="predicted"/>
<evidence type="ECO:0000313" key="12">
    <source>
        <dbReference type="EMBL" id="TFK42433.1"/>
    </source>
</evidence>
<keyword evidence="9" id="KW-0963">Cytoplasm</keyword>
<dbReference type="InterPro" id="IPR038765">
    <property type="entry name" value="Papain-like_cys_pep_sf"/>
</dbReference>
<dbReference type="GO" id="GO:0016579">
    <property type="term" value="P:protein deubiquitination"/>
    <property type="evidence" value="ECO:0007669"/>
    <property type="project" value="TreeGrafter"/>
</dbReference>
<feature type="compositionally biased region" description="Low complexity" evidence="10">
    <location>
        <begin position="79"/>
        <end position="103"/>
    </location>
</feature>
<dbReference type="EMBL" id="ML213592">
    <property type="protein sequence ID" value="TFK42433.1"/>
    <property type="molecule type" value="Genomic_DNA"/>
</dbReference>
<evidence type="ECO:0000256" key="4">
    <source>
        <dbReference type="ARBA" id="ARBA00022771"/>
    </source>
</evidence>
<dbReference type="GO" id="GO:0008270">
    <property type="term" value="F:zinc ion binding"/>
    <property type="evidence" value="ECO:0007669"/>
    <property type="project" value="UniProtKB-KW"/>
</dbReference>
<keyword evidence="4" id="KW-0863">Zinc-finger</keyword>
<reference evidence="12 13" key="1">
    <citation type="journal article" date="2019" name="Nat. Ecol. Evol.">
        <title>Megaphylogeny resolves global patterns of mushroom evolution.</title>
        <authorList>
            <person name="Varga T."/>
            <person name="Krizsan K."/>
            <person name="Foldi C."/>
            <person name="Dima B."/>
            <person name="Sanchez-Garcia M."/>
            <person name="Sanchez-Ramirez S."/>
            <person name="Szollosi G.J."/>
            <person name="Szarkandi J.G."/>
            <person name="Papp V."/>
            <person name="Albert L."/>
            <person name="Andreopoulos W."/>
            <person name="Angelini C."/>
            <person name="Antonin V."/>
            <person name="Barry K.W."/>
            <person name="Bougher N.L."/>
            <person name="Buchanan P."/>
            <person name="Buyck B."/>
            <person name="Bense V."/>
            <person name="Catcheside P."/>
            <person name="Chovatia M."/>
            <person name="Cooper J."/>
            <person name="Damon W."/>
            <person name="Desjardin D."/>
            <person name="Finy P."/>
            <person name="Geml J."/>
            <person name="Haridas S."/>
            <person name="Hughes K."/>
            <person name="Justo A."/>
            <person name="Karasinski D."/>
            <person name="Kautmanova I."/>
            <person name="Kiss B."/>
            <person name="Kocsube S."/>
            <person name="Kotiranta H."/>
            <person name="LaButti K.M."/>
            <person name="Lechner B.E."/>
            <person name="Liimatainen K."/>
            <person name="Lipzen A."/>
            <person name="Lukacs Z."/>
            <person name="Mihaltcheva S."/>
            <person name="Morgado L.N."/>
            <person name="Niskanen T."/>
            <person name="Noordeloos M.E."/>
            <person name="Ohm R.A."/>
            <person name="Ortiz-Santana B."/>
            <person name="Ovrebo C."/>
            <person name="Racz N."/>
            <person name="Riley R."/>
            <person name="Savchenko A."/>
            <person name="Shiryaev A."/>
            <person name="Soop K."/>
            <person name="Spirin V."/>
            <person name="Szebenyi C."/>
            <person name="Tomsovsky M."/>
            <person name="Tulloss R.E."/>
            <person name="Uehling J."/>
            <person name="Grigoriev I.V."/>
            <person name="Vagvolgyi C."/>
            <person name="Papp T."/>
            <person name="Martin F.M."/>
            <person name="Miettinen O."/>
            <person name="Hibbett D.S."/>
            <person name="Nagy L.G."/>
        </authorList>
    </citation>
    <scope>NUCLEOTIDE SEQUENCE [LARGE SCALE GENOMIC DNA]</scope>
    <source>
        <strain evidence="12 13">CBS 166.37</strain>
    </source>
</reference>
<comment type="function">
    <text evidence="9">Hydrolase that can remove conjugated ubiquitin from proteins and may therefore play an important regulatory role at the level of protein turnover by preventing degradation.</text>
</comment>
<dbReference type="InterPro" id="IPR003323">
    <property type="entry name" value="OTU_dom"/>
</dbReference>
<dbReference type="PROSITE" id="PS50802">
    <property type="entry name" value="OTU"/>
    <property type="match status" value="1"/>
</dbReference>
<keyword evidence="5 9" id="KW-0833">Ubl conjugation pathway</keyword>
<dbReference type="InterPro" id="IPR013087">
    <property type="entry name" value="Znf_C2H2_type"/>
</dbReference>
<dbReference type="PANTHER" id="PTHR13312:SF0">
    <property type="entry name" value="UBIQUITIN THIOESTERASE OTU1"/>
    <property type="match status" value="1"/>
</dbReference>
<keyword evidence="2" id="KW-0645">Protease</keyword>
<dbReference type="GO" id="GO:0005829">
    <property type="term" value="C:cytosol"/>
    <property type="evidence" value="ECO:0007669"/>
    <property type="project" value="TreeGrafter"/>
</dbReference>
<sequence>MAPVRLRHPKGVSTIQVAFDRDDFTVQDLQQEIYTATDILPSRQILKSGYPPRALTIVPELPLNSLGLQSGEQIIVNEAPGSSSSPASTFPPAAAFSPPVSQARPSSSATLSPPRSNPSTSASREPPASDAASGPDHVETDGGVLVHRVVPDDNSCLFSSVALVFEQSITKAPEMRKIVAEGIKKDPETYNEAILGMPPAQYQATILKPSTWGGAIELGILAAHYRAEISSIDVETGRIDHFSPGESGGSGMRCILIYSGIHYDAASLAPMADAPGEWHQTLFPVISSDDSDPILVAAKKLADILRSKKAFTNTSTFDLKCEDCGQGLKGEKGARAHAEATGHVRFGEY</sequence>
<dbReference type="AlphaFoldDB" id="A0A5C3MCF6"/>
<feature type="region of interest" description="Disordered" evidence="10">
    <location>
        <begin position="78"/>
        <end position="140"/>
    </location>
</feature>
<evidence type="ECO:0000256" key="9">
    <source>
        <dbReference type="RuleBase" id="RU367104"/>
    </source>
</evidence>
<evidence type="ECO:0000256" key="7">
    <source>
        <dbReference type="ARBA" id="ARBA00022807"/>
    </source>
</evidence>
<accession>A0A5C3MCF6</accession>
<dbReference type="Pfam" id="PF21403">
    <property type="entry name" value="OTU1_UBXL"/>
    <property type="match status" value="1"/>
</dbReference>
<keyword evidence="3" id="KW-0479">Metal-binding</keyword>
<evidence type="ECO:0000259" key="11">
    <source>
        <dbReference type="PROSITE" id="PS50802"/>
    </source>
</evidence>
<dbReference type="GO" id="GO:0005634">
    <property type="term" value="C:nucleus"/>
    <property type="evidence" value="ECO:0007669"/>
    <property type="project" value="TreeGrafter"/>
</dbReference>
<dbReference type="GO" id="GO:0004843">
    <property type="term" value="F:cysteine-type deubiquitinase activity"/>
    <property type="evidence" value="ECO:0007669"/>
    <property type="project" value="UniProtKB-UniRule"/>
</dbReference>
<feature type="domain" description="OTU" evidence="11">
    <location>
        <begin position="145"/>
        <end position="269"/>
    </location>
</feature>